<organism evidence="1 2">
    <name type="scientific">Populus alba x Populus x berolinensis</name>
    <dbReference type="NCBI Taxonomy" id="444605"/>
    <lineage>
        <taxon>Eukaryota</taxon>
        <taxon>Viridiplantae</taxon>
        <taxon>Streptophyta</taxon>
        <taxon>Embryophyta</taxon>
        <taxon>Tracheophyta</taxon>
        <taxon>Spermatophyta</taxon>
        <taxon>Magnoliopsida</taxon>
        <taxon>eudicotyledons</taxon>
        <taxon>Gunneridae</taxon>
        <taxon>Pentapetalae</taxon>
        <taxon>rosids</taxon>
        <taxon>fabids</taxon>
        <taxon>Malpighiales</taxon>
        <taxon>Salicaceae</taxon>
        <taxon>Saliceae</taxon>
        <taxon>Populus</taxon>
    </lineage>
</organism>
<accession>A0AAD6L9D4</accession>
<keyword evidence="2" id="KW-1185">Reference proteome</keyword>
<name>A0AAD6L9D4_9ROSI</name>
<reference evidence="1" key="1">
    <citation type="journal article" date="2023" name="Mol. Ecol. Resour.">
        <title>Chromosome-level genome assembly of a triploid poplar Populus alba 'Berolinensis'.</title>
        <authorList>
            <person name="Chen S."/>
            <person name="Yu Y."/>
            <person name="Wang X."/>
            <person name="Wang S."/>
            <person name="Zhang T."/>
            <person name="Zhou Y."/>
            <person name="He R."/>
            <person name="Meng N."/>
            <person name="Wang Y."/>
            <person name="Liu W."/>
            <person name="Liu Z."/>
            <person name="Liu J."/>
            <person name="Guo Q."/>
            <person name="Huang H."/>
            <person name="Sederoff R.R."/>
            <person name="Wang G."/>
            <person name="Qu G."/>
            <person name="Chen S."/>
        </authorList>
    </citation>
    <scope>NUCLEOTIDE SEQUENCE</scope>
    <source>
        <strain evidence="1">SC-2020</strain>
    </source>
</reference>
<evidence type="ECO:0000313" key="1">
    <source>
        <dbReference type="EMBL" id="KAJ6952747.1"/>
    </source>
</evidence>
<sequence>MPTIDASSSPNKDRKTLHRKLLARCHHSDGLKTMAAATSLPALSKDTTMHEDRFTELPEELALKHNFLASNSILLCAIYTVHRESAKNHASPHRP</sequence>
<gene>
    <name evidence="1" type="ORF">NC653_041777</name>
</gene>
<proteinExistence type="predicted"/>
<dbReference type="Proteomes" id="UP001164929">
    <property type="component" value="Chromosome 19"/>
</dbReference>
<evidence type="ECO:0000313" key="2">
    <source>
        <dbReference type="Proteomes" id="UP001164929"/>
    </source>
</evidence>
<dbReference type="AlphaFoldDB" id="A0AAD6L9D4"/>
<protein>
    <submittedName>
        <fullName evidence="1">Uncharacterized protein</fullName>
    </submittedName>
</protein>
<comment type="caution">
    <text evidence="1">The sequence shown here is derived from an EMBL/GenBank/DDBJ whole genome shotgun (WGS) entry which is preliminary data.</text>
</comment>
<dbReference type="EMBL" id="JAQIZT010000019">
    <property type="protein sequence ID" value="KAJ6952747.1"/>
    <property type="molecule type" value="Genomic_DNA"/>
</dbReference>